<dbReference type="EMBL" id="BMFH01000001">
    <property type="protein sequence ID" value="GGD51690.1"/>
    <property type="molecule type" value="Genomic_DNA"/>
</dbReference>
<dbReference type="Proteomes" id="UP000625780">
    <property type="component" value="Unassembled WGS sequence"/>
</dbReference>
<organism evidence="2 3">
    <name type="scientific">Muriicola marianensis</name>
    <dbReference type="NCBI Taxonomy" id="1324801"/>
    <lineage>
        <taxon>Bacteria</taxon>
        <taxon>Pseudomonadati</taxon>
        <taxon>Bacteroidota</taxon>
        <taxon>Flavobacteriia</taxon>
        <taxon>Flavobacteriales</taxon>
        <taxon>Flavobacteriaceae</taxon>
        <taxon>Muriicola</taxon>
    </lineage>
</organism>
<dbReference type="InterPro" id="IPR025491">
    <property type="entry name" value="DUF4382"/>
</dbReference>
<reference evidence="3" key="1">
    <citation type="journal article" date="2019" name="Int. J. Syst. Evol. Microbiol.">
        <title>The Global Catalogue of Microorganisms (GCM) 10K type strain sequencing project: providing services to taxonomists for standard genome sequencing and annotation.</title>
        <authorList>
            <consortium name="The Broad Institute Genomics Platform"/>
            <consortium name="The Broad Institute Genome Sequencing Center for Infectious Disease"/>
            <person name="Wu L."/>
            <person name="Ma J."/>
        </authorList>
    </citation>
    <scope>NUCLEOTIDE SEQUENCE [LARGE SCALE GENOMIC DNA]</scope>
    <source>
        <strain evidence="3">CGMCC 1.12606</strain>
    </source>
</reference>
<feature type="domain" description="DUF4382" evidence="1">
    <location>
        <begin position="9"/>
        <end position="137"/>
    </location>
</feature>
<proteinExistence type="predicted"/>
<evidence type="ECO:0000259" key="1">
    <source>
        <dbReference type="Pfam" id="PF14321"/>
    </source>
</evidence>
<comment type="caution">
    <text evidence="2">The sequence shown here is derived from an EMBL/GenBank/DDBJ whole genome shotgun (WGS) entry which is preliminary data.</text>
</comment>
<gene>
    <name evidence="2" type="ORF">GCM10011361_17960</name>
</gene>
<evidence type="ECO:0000313" key="2">
    <source>
        <dbReference type="EMBL" id="GGD51690.1"/>
    </source>
</evidence>
<name>A0ABQ1QYD2_9FLAO</name>
<dbReference type="Pfam" id="PF14321">
    <property type="entry name" value="DUF4382"/>
    <property type="match status" value="1"/>
</dbReference>
<sequence>MSGETYNTTFKITDAPIDNANVEGVFVTLADVRVDGRSLDGFSRTTVNLAALVNGQTETLGSLDLAARSYSSLELVLDYDTDAQGNAPGCYVALANGAKDKLTAQSDRISVSDAFEVFGRATNEVVLDFDLRKTIMEEQGTLESDFEFVSMSELSAGIRTVNEESTGRISGIANDSQNTSDRIVVYAYEKGTFDAETETRGQGESDVTFKNAVTSSVVNANSGSYTLSFLEEGEYELVFASYNRDGDKFFFNALLEAESTTGLNLGSISVTSALQISANVTITGTR</sequence>
<accession>A0ABQ1QYD2</accession>
<evidence type="ECO:0000313" key="3">
    <source>
        <dbReference type="Proteomes" id="UP000625780"/>
    </source>
</evidence>
<keyword evidence="3" id="KW-1185">Reference proteome</keyword>
<protein>
    <recommendedName>
        <fullName evidence="1">DUF4382 domain-containing protein</fullName>
    </recommendedName>
</protein>